<accession>A0A6C0BXJ0</accession>
<proteinExistence type="predicted"/>
<organism evidence="1">
    <name type="scientific">viral metagenome</name>
    <dbReference type="NCBI Taxonomy" id="1070528"/>
    <lineage>
        <taxon>unclassified sequences</taxon>
        <taxon>metagenomes</taxon>
        <taxon>organismal metagenomes</taxon>
    </lineage>
</organism>
<dbReference type="AlphaFoldDB" id="A0A6C0BXJ0"/>
<sequence length="312" mass="36162">MTKKSQEIFNIFYCDICDYNTCKSSDYKKHIMTSKHQNSDNSDKNDDNLSQKVAKKFICECGKSYKYRQGLSFHKKTCNSTQENITIDIEDPEPTEKSVPGSMDFSSEMILELLKQNQEFKELILEQNKQMLEISKDRSITNNNNITQNNNNKFNLNVFLNETCKDALNLSDFLESLILTLTDFENFGPLGYCGGISNILVKGLNQLDISKRPIHCSDLKREVIHIKNNDTWHKDDNKEQMIKAIKEIEHKNIKQMSLWGKANPEYKDPTNKKSDLYTKLIDNSLCDSDKEKAQKNYNKIIRSIAKEILVDK</sequence>
<name>A0A6C0BXJ0_9ZZZZ</name>
<dbReference type="EMBL" id="MN739268">
    <property type="protein sequence ID" value="QHS96254.1"/>
    <property type="molecule type" value="Genomic_DNA"/>
</dbReference>
<reference evidence="1" key="1">
    <citation type="journal article" date="2020" name="Nature">
        <title>Giant virus diversity and host interactions through global metagenomics.</title>
        <authorList>
            <person name="Schulz F."/>
            <person name="Roux S."/>
            <person name="Paez-Espino D."/>
            <person name="Jungbluth S."/>
            <person name="Walsh D.A."/>
            <person name="Denef V.J."/>
            <person name="McMahon K.D."/>
            <person name="Konstantinidis K.T."/>
            <person name="Eloe-Fadrosh E.A."/>
            <person name="Kyrpides N.C."/>
            <person name="Woyke T."/>
        </authorList>
    </citation>
    <scope>NUCLEOTIDE SEQUENCE</scope>
    <source>
        <strain evidence="1">GVMAG-M-3300019093-7</strain>
    </source>
</reference>
<evidence type="ECO:0008006" key="2">
    <source>
        <dbReference type="Google" id="ProtNLM"/>
    </source>
</evidence>
<dbReference type="Gene3D" id="3.30.160.60">
    <property type="entry name" value="Classic Zinc Finger"/>
    <property type="match status" value="1"/>
</dbReference>
<protein>
    <recommendedName>
        <fullName evidence="2">C2H2-type domain-containing protein</fullName>
    </recommendedName>
</protein>
<evidence type="ECO:0000313" key="1">
    <source>
        <dbReference type="EMBL" id="QHS96254.1"/>
    </source>
</evidence>